<evidence type="ECO:0000313" key="2">
    <source>
        <dbReference type="Proteomes" id="UP001497680"/>
    </source>
</evidence>
<sequence>MNALSRYPLLFPQLAMLNIQKCDTIVKLTIGKITVYSTQFVIYLLPIIIIGLAFRHLLLAIFSTEGVSGVAMVRYAYTATHYIGPVIILHIDV</sequence>
<dbReference type="EMBL" id="MU394297">
    <property type="protein sequence ID" value="KAI6089153.1"/>
    <property type="molecule type" value="Genomic_DNA"/>
</dbReference>
<protein>
    <submittedName>
        <fullName evidence="1">Uncharacterized protein</fullName>
    </submittedName>
</protein>
<proteinExistence type="predicted"/>
<organism evidence="1 2">
    <name type="scientific">Hypoxylon rubiginosum</name>
    <dbReference type="NCBI Taxonomy" id="110542"/>
    <lineage>
        <taxon>Eukaryota</taxon>
        <taxon>Fungi</taxon>
        <taxon>Dikarya</taxon>
        <taxon>Ascomycota</taxon>
        <taxon>Pezizomycotina</taxon>
        <taxon>Sordariomycetes</taxon>
        <taxon>Xylariomycetidae</taxon>
        <taxon>Xylariales</taxon>
        <taxon>Hypoxylaceae</taxon>
        <taxon>Hypoxylon</taxon>
    </lineage>
</organism>
<dbReference type="Proteomes" id="UP001497680">
    <property type="component" value="Unassembled WGS sequence"/>
</dbReference>
<accession>A0ACC0D9A0</accession>
<comment type="caution">
    <text evidence="1">The sequence shown here is derived from an EMBL/GenBank/DDBJ whole genome shotgun (WGS) entry which is preliminary data.</text>
</comment>
<evidence type="ECO:0000313" key="1">
    <source>
        <dbReference type="EMBL" id="KAI6089153.1"/>
    </source>
</evidence>
<name>A0ACC0D9A0_9PEZI</name>
<gene>
    <name evidence="1" type="ORF">F4821DRAFT_232265</name>
</gene>
<reference evidence="1 2" key="1">
    <citation type="journal article" date="2022" name="New Phytol.">
        <title>Ecological generalism drives hyperdiversity of secondary metabolite gene clusters in xylarialean endophytes.</title>
        <authorList>
            <person name="Franco M.E.E."/>
            <person name="Wisecaver J.H."/>
            <person name="Arnold A.E."/>
            <person name="Ju Y.M."/>
            <person name="Slot J.C."/>
            <person name="Ahrendt S."/>
            <person name="Moore L.P."/>
            <person name="Eastman K.E."/>
            <person name="Scott K."/>
            <person name="Konkel Z."/>
            <person name="Mondo S.J."/>
            <person name="Kuo A."/>
            <person name="Hayes R.D."/>
            <person name="Haridas S."/>
            <person name="Andreopoulos B."/>
            <person name="Riley R."/>
            <person name="LaButti K."/>
            <person name="Pangilinan J."/>
            <person name="Lipzen A."/>
            <person name="Amirebrahimi M."/>
            <person name="Yan J."/>
            <person name="Adam C."/>
            <person name="Keymanesh K."/>
            <person name="Ng V."/>
            <person name="Louie K."/>
            <person name="Northen T."/>
            <person name="Drula E."/>
            <person name="Henrissat B."/>
            <person name="Hsieh H.M."/>
            <person name="Youens-Clark K."/>
            <person name="Lutzoni F."/>
            <person name="Miadlikowska J."/>
            <person name="Eastwood D.C."/>
            <person name="Hamelin R.C."/>
            <person name="Grigoriev I.V."/>
            <person name="U'Ren J.M."/>
        </authorList>
    </citation>
    <scope>NUCLEOTIDE SEQUENCE [LARGE SCALE GENOMIC DNA]</scope>
    <source>
        <strain evidence="1 2">ER1909</strain>
    </source>
</reference>
<keyword evidence="2" id="KW-1185">Reference proteome</keyword>